<accession>A0AAD1Y3C1</accession>
<name>A0AAD1Y3C1_EUPCR</name>
<evidence type="ECO:0000313" key="1">
    <source>
        <dbReference type="EMBL" id="CAI2383907.1"/>
    </source>
</evidence>
<proteinExistence type="predicted"/>
<reference evidence="1" key="1">
    <citation type="submission" date="2023-07" db="EMBL/GenBank/DDBJ databases">
        <authorList>
            <consortium name="AG Swart"/>
            <person name="Singh M."/>
            <person name="Singh A."/>
            <person name="Seah K."/>
            <person name="Emmerich C."/>
        </authorList>
    </citation>
    <scope>NUCLEOTIDE SEQUENCE</scope>
    <source>
        <strain evidence="1">DP1</strain>
    </source>
</reference>
<protein>
    <submittedName>
        <fullName evidence="1">Uncharacterized protein</fullName>
    </submittedName>
</protein>
<gene>
    <name evidence="1" type="ORF">ECRASSUSDP1_LOCUS25423</name>
</gene>
<dbReference type="AlphaFoldDB" id="A0AAD1Y3C1"/>
<keyword evidence="2" id="KW-1185">Reference proteome</keyword>
<dbReference type="EMBL" id="CAMPGE010026213">
    <property type="protein sequence ID" value="CAI2383907.1"/>
    <property type="molecule type" value="Genomic_DNA"/>
</dbReference>
<evidence type="ECO:0000313" key="2">
    <source>
        <dbReference type="Proteomes" id="UP001295684"/>
    </source>
</evidence>
<dbReference type="Proteomes" id="UP001295684">
    <property type="component" value="Unassembled WGS sequence"/>
</dbReference>
<comment type="caution">
    <text evidence="1">The sequence shown here is derived from an EMBL/GenBank/DDBJ whole genome shotgun (WGS) entry which is preliminary data.</text>
</comment>
<organism evidence="1 2">
    <name type="scientific">Euplotes crassus</name>
    <dbReference type="NCBI Taxonomy" id="5936"/>
    <lineage>
        <taxon>Eukaryota</taxon>
        <taxon>Sar</taxon>
        <taxon>Alveolata</taxon>
        <taxon>Ciliophora</taxon>
        <taxon>Intramacronucleata</taxon>
        <taxon>Spirotrichea</taxon>
        <taxon>Hypotrichia</taxon>
        <taxon>Euplotida</taxon>
        <taxon>Euplotidae</taxon>
        <taxon>Moneuplotes</taxon>
    </lineage>
</organism>
<sequence length="178" mass="20863">MNQPVIRFLTEIVNLSEIDSGMNYLYPDNVFASMAENSLKQDYSYLFLKDKNHHSQEQSVKYQERASHLEESKGSQTLFTETLPISRSEDYESIEKVFEVTKIVEKARRLPMFQRNYEVIEQKSTTGSFSSIYSSSNRKDIAYKSALRLLKRFYRNTYKSKTLDISEKAHRTLSVEQV</sequence>